<dbReference type="SUPFAM" id="SSF52540">
    <property type="entry name" value="P-loop containing nucleoside triphosphate hydrolases"/>
    <property type="match status" value="1"/>
</dbReference>
<gene>
    <name evidence="5" type="ORF">N8I77_005569</name>
</gene>
<comment type="caution">
    <text evidence="5">The sequence shown here is derived from an EMBL/GenBank/DDBJ whole genome shotgun (WGS) entry which is preliminary data.</text>
</comment>
<proteinExistence type="predicted"/>
<dbReference type="Gene3D" id="3.40.50.300">
    <property type="entry name" value="P-loop containing nucleotide triphosphate hydrolases"/>
    <property type="match status" value="1"/>
</dbReference>
<dbReference type="PANTHER" id="PTHR10039:SF5">
    <property type="entry name" value="NACHT DOMAIN-CONTAINING PROTEIN"/>
    <property type="match status" value="1"/>
</dbReference>
<feature type="domain" description="Nephrocystin 3-like N-terminal" evidence="3">
    <location>
        <begin position="265"/>
        <end position="441"/>
    </location>
</feature>
<evidence type="ECO:0000313" key="5">
    <source>
        <dbReference type="EMBL" id="KAK2606845.1"/>
    </source>
</evidence>
<accession>A0AAD9SFB1</accession>
<organism evidence="5 6">
    <name type="scientific">Phomopsis amygdali</name>
    <name type="common">Fusicoccum amygdali</name>
    <dbReference type="NCBI Taxonomy" id="1214568"/>
    <lineage>
        <taxon>Eukaryota</taxon>
        <taxon>Fungi</taxon>
        <taxon>Dikarya</taxon>
        <taxon>Ascomycota</taxon>
        <taxon>Pezizomycotina</taxon>
        <taxon>Sordariomycetes</taxon>
        <taxon>Sordariomycetidae</taxon>
        <taxon>Diaporthales</taxon>
        <taxon>Diaporthaceae</taxon>
        <taxon>Diaporthe</taxon>
    </lineage>
</organism>
<evidence type="ECO:0000259" key="3">
    <source>
        <dbReference type="Pfam" id="PF24883"/>
    </source>
</evidence>
<evidence type="ECO:0008006" key="7">
    <source>
        <dbReference type="Google" id="ProtNLM"/>
    </source>
</evidence>
<keyword evidence="1" id="KW-0677">Repeat</keyword>
<dbReference type="InterPro" id="IPR056884">
    <property type="entry name" value="NPHP3-like_N"/>
</dbReference>
<protein>
    <recommendedName>
        <fullName evidence="7">NACHT domain-containing protein</fullName>
    </recommendedName>
</protein>
<dbReference type="EMBL" id="JAUJFL010000003">
    <property type="protein sequence ID" value="KAK2606845.1"/>
    <property type="molecule type" value="Genomic_DNA"/>
</dbReference>
<feature type="region of interest" description="Disordered" evidence="2">
    <location>
        <begin position="1018"/>
        <end position="1049"/>
    </location>
</feature>
<dbReference type="AlphaFoldDB" id="A0AAD9SFB1"/>
<feature type="compositionally biased region" description="Basic residues" evidence="2">
    <location>
        <begin position="1039"/>
        <end position="1049"/>
    </location>
</feature>
<feature type="compositionally biased region" description="Basic residues" evidence="2">
    <location>
        <begin position="1020"/>
        <end position="1031"/>
    </location>
</feature>
<dbReference type="PANTHER" id="PTHR10039">
    <property type="entry name" value="AMELOGENIN"/>
    <property type="match status" value="1"/>
</dbReference>
<evidence type="ECO:0000256" key="1">
    <source>
        <dbReference type="ARBA" id="ARBA00022737"/>
    </source>
</evidence>
<dbReference type="InterPro" id="IPR027417">
    <property type="entry name" value="P-loop_NTPase"/>
</dbReference>
<evidence type="ECO:0000313" key="6">
    <source>
        <dbReference type="Proteomes" id="UP001265746"/>
    </source>
</evidence>
<evidence type="ECO:0000256" key="2">
    <source>
        <dbReference type="SAM" id="MobiDB-lite"/>
    </source>
</evidence>
<evidence type="ECO:0000259" key="4">
    <source>
        <dbReference type="Pfam" id="PF25053"/>
    </source>
</evidence>
<reference evidence="5" key="1">
    <citation type="submission" date="2023-06" db="EMBL/GenBank/DDBJ databases">
        <authorList>
            <person name="Noh H."/>
        </authorList>
    </citation>
    <scope>NUCLEOTIDE SEQUENCE</scope>
    <source>
        <strain evidence="5">DUCC20226</strain>
    </source>
</reference>
<feature type="domain" description="DUF7791" evidence="4">
    <location>
        <begin position="550"/>
        <end position="679"/>
    </location>
</feature>
<dbReference type="Pfam" id="PF24883">
    <property type="entry name" value="NPHP3_N"/>
    <property type="match status" value="1"/>
</dbReference>
<name>A0AAD9SFB1_PHOAM</name>
<keyword evidence="6" id="KW-1185">Reference proteome</keyword>
<dbReference type="Pfam" id="PF25053">
    <property type="entry name" value="DUF7791"/>
    <property type="match status" value="1"/>
</dbReference>
<dbReference type="InterPro" id="IPR056693">
    <property type="entry name" value="DUF7791"/>
</dbReference>
<sequence length="1049" mass="118882">MDPLSAFGLAASTVQFVTFATTLVHKSIEIYDRGATSETTNIEDTYETLSKFSKSLGFYSKWNNIDPGILDQAQGLKSLAEICHDDCDKLLIVVSKLKTTTGPKRKLLKTFKAAWATFIKDDEIACLERRLARSQTTLTLCICQISNHYLETHGDELDSLKKQATKHHVHQDEKLMKIQNTLDEIMLIVQAKNSIHAAPFSDPDVEALRKQMSSLEIMKTNIAREHRFLDSLHFKRQPERHCSIPKAHRQTLSWILDPSGTDAEASKLLQWLGQPEGGIFWVSGKAGSGKSTLMKFVADNKDTKRILSIWSKERKLVVASHYFWWSGTSLQKSQEGLLRTLLYSILQQCPDLIQLIYEEGLAGDPNLISSGDSDDSDQRSWTLEELHSIIRIIANHPSVPVRFCFFVDGLDEYDGDHKEICDIFNELVSSSSGIKICLSSRPWNTFEQAFGIERRRIYIHDLTREDMRKFTQSRLSEHSQWQFISQRTPGVQGLVNEVTDRAQGVFLWVFLVTGLLREGLSNGDSLSDLKLRLKTFPSDLERFFKDILEKVDTFYHTKVSAVLQTALSAKEPLNVSLYAFLEEEFENADYALAKPVGAISDELVEERHRVMAQRLNGWSKGLVEVRKQEVHFLHRTVVDFLRTREMVDFMASKLPSGFCVSLSLLKAHLAWMKTSHFSEPFLASHSANPTKMELRVEDALRWAFEIEATVPSSSPIHDTAGPLLDDMECSIETLQASASVNFVDQKEAQLARHFFRESVLHARLASYLSRKLLVMPDYFDFLPKPAISVLLDGPVRNTWKSSWPKGWIDTLRSLLENGQSLDQEYTENEDISHIRTPWKQLLSMVIVWDDLKKSVTAGDLFASTMQNALCALCLEHGGDPNALIFRTGMAFPSFSTAWVDMLLMSFEISSKLSDEEAYLQQLNAFIRHGAKIDASYKSTVISNELVSHGAPAYEAFFSQLDQRAKSGQCNASLLARVTKILLKKMQDSGIQLDWAFGKISTTLAPVIVQRLRSECEARANRRAAKGKRKKERREDRSSRKSSKRQKLSA</sequence>
<dbReference type="Proteomes" id="UP001265746">
    <property type="component" value="Unassembled WGS sequence"/>
</dbReference>